<dbReference type="InterPro" id="IPR013103">
    <property type="entry name" value="RVT_2"/>
</dbReference>
<name>A0A6L2MHR1_TANCI</name>
<sequence length="355" mass="41341">MKNESKEKDAKNIDEEIALEKKVKELDNIVHKTGQSTQTVHMLTKPQVFYDNNLKQAFGFQNPFYLKKAQYIRPMLYDGTVIAKETNVISIANSKETLMLEEECRSKMLLKQSDPVVLENKVNIKPVNYVVLNQLSKDFGKHFVPQQELSTKQAFWFQMSNPFIESSNASPVKVDVPSELPKAMQEELNEFERLKFWELVPHLDKVMVITLKWIHKKEGIDFEESFALVSRLKAVWIFLAFPAHMNMIVYQMDVKTTFLNGILREEVYVSQPDGFVDPDNPNHVFIFKGTVDPTLFIGREENGVVELYFVRTEYQLADIFTKDLCRERNEFLIDKLGMRSFTPETQKELAYEAEE</sequence>
<comment type="caution">
    <text evidence="2">The sequence shown here is derived from an EMBL/GenBank/DDBJ whole genome shotgun (WGS) entry which is preliminary data.</text>
</comment>
<dbReference type="EMBL" id="BKCJ010006699">
    <property type="protein sequence ID" value="GEU73493.1"/>
    <property type="molecule type" value="Genomic_DNA"/>
</dbReference>
<organism evidence="2">
    <name type="scientific">Tanacetum cinerariifolium</name>
    <name type="common">Dalmatian daisy</name>
    <name type="synonym">Chrysanthemum cinerariifolium</name>
    <dbReference type="NCBI Taxonomy" id="118510"/>
    <lineage>
        <taxon>Eukaryota</taxon>
        <taxon>Viridiplantae</taxon>
        <taxon>Streptophyta</taxon>
        <taxon>Embryophyta</taxon>
        <taxon>Tracheophyta</taxon>
        <taxon>Spermatophyta</taxon>
        <taxon>Magnoliopsida</taxon>
        <taxon>eudicotyledons</taxon>
        <taxon>Gunneridae</taxon>
        <taxon>Pentapetalae</taxon>
        <taxon>asterids</taxon>
        <taxon>campanulids</taxon>
        <taxon>Asterales</taxon>
        <taxon>Asteraceae</taxon>
        <taxon>Asteroideae</taxon>
        <taxon>Anthemideae</taxon>
        <taxon>Anthemidinae</taxon>
        <taxon>Tanacetum</taxon>
    </lineage>
</organism>
<dbReference type="AlphaFoldDB" id="A0A6L2MHR1"/>
<dbReference type="Pfam" id="PF07727">
    <property type="entry name" value="RVT_2"/>
    <property type="match status" value="1"/>
</dbReference>
<gene>
    <name evidence="2" type="ORF">Tci_045471</name>
</gene>
<proteinExistence type="predicted"/>
<protein>
    <submittedName>
        <fullName evidence="2">Retrovirus-related Pol polyprotein from transposon TNT 1-94</fullName>
    </submittedName>
</protein>
<evidence type="ECO:0000259" key="1">
    <source>
        <dbReference type="Pfam" id="PF07727"/>
    </source>
</evidence>
<reference evidence="2" key="1">
    <citation type="journal article" date="2019" name="Sci. Rep.">
        <title>Draft genome of Tanacetum cinerariifolium, the natural source of mosquito coil.</title>
        <authorList>
            <person name="Yamashiro T."/>
            <person name="Shiraishi A."/>
            <person name="Satake H."/>
            <person name="Nakayama K."/>
        </authorList>
    </citation>
    <scope>NUCLEOTIDE SEQUENCE</scope>
</reference>
<accession>A0A6L2MHR1</accession>
<evidence type="ECO:0000313" key="2">
    <source>
        <dbReference type="EMBL" id="GEU73493.1"/>
    </source>
</evidence>
<feature type="domain" description="Reverse transcriptase Ty1/copia-type" evidence="1">
    <location>
        <begin position="216"/>
        <end position="285"/>
    </location>
</feature>